<evidence type="ECO:0000256" key="4">
    <source>
        <dbReference type="SAM" id="MobiDB-lite"/>
    </source>
</evidence>
<reference evidence="6 7" key="1">
    <citation type="journal article" date="2009" name="Science">
        <title>Green evolution and dynamic adaptations revealed by genomes of the marine picoeukaryotes Micromonas.</title>
        <authorList>
            <person name="Worden A.Z."/>
            <person name="Lee J.H."/>
            <person name="Mock T."/>
            <person name="Rouze P."/>
            <person name="Simmons M.P."/>
            <person name="Aerts A.L."/>
            <person name="Allen A.E."/>
            <person name="Cuvelier M.L."/>
            <person name="Derelle E."/>
            <person name="Everett M.V."/>
            <person name="Foulon E."/>
            <person name="Grimwood J."/>
            <person name="Gundlach H."/>
            <person name="Henrissat B."/>
            <person name="Napoli C."/>
            <person name="McDonald S.M."/>
            <person name="Parker M.S."/>
            <person name="Rombauts S."/>
            <person name="Salamov A."/>
            <person name="Von Dassow P."/>
            <person name="Badger J.H."/>
            <person name="Coutinho P.M."/>
            <person name="Demir E."/>
            <person name="Dubchak I."/>
            <person name="Gentemann C."/>
            <person name="Eikrem W."/>
            <person name="Gready J.E."/>
            <person name="John U."/>
            <person name="Lanier W."/>
            <person name="Lindquist E.A."/>
            <person name="Lucas S."/>
            <person name="Mayer K.F."/>
            <person name="Moreau H."/>
            <person name="Not F."/>
            <person name="Otillar R."/>
            <person name="Panaud O."/>
            <person name="Pangilinan J."/>
            <person name="Paulsen I."/>
            <person name="Piegu B."/>
            <person name="Poliakov A."/>
            <person name="Robbens S."/>
            <person name="Schmutz J."/>
            <person name="Toulza E."/>
            <person name="Wyss T."/>
            <person name="Zelensky A."/>
            <person name="Zhou K."/>
            <person name="Armbrust E.V."/>
            <person name="Bhattacharya D."/>
            <person name="Goodenough U.W."/>
            <person name="Van de Peer Y."/>
            <person name="Grigoriev I.V."/>
        </authorList>
    </citation>
    <scope>NUCLEOTIDE SEQUENCE [LARGE SCALE GENOMIC DNA]</scope>
    <source>
        <strain evidence="7">RCC299 / NOUM17</strain>
    </source>
</reference>
<dbReference type="PANTHER" id="PTHR13780">
    <property type="entry name" value="AMP-ACTIVATED PROTEIN KINASE, GAMMA REGULATORY SUBUNIT"/>
    <property type="match status" value="1"/>
</dbReference>
<evidence type="ECO:0000259" key="5">
    <source>
        <dbReference type="PROSITE" id="PS51371"/>
    </source>
</evidence>
<name>C1EFN6_MICCC</name>
<dbReference type="RefSeq" id="XP_002505864.1">
    <property type="nucleotide sequence ID" value="XM_002505818.1"/>
</dbReference>
<dbReference type="InParanoid" id="C1EFN6"/>
<protein>
    <submittedName>
        <fullName evidence="6">Protein kinase</fullName>
    </submittedName>
</protein>
<sequence length="470" mass="51234">MRRRDEDVSRVLSALKSSREYLSSLTVAKYLDDRVTGPRVTQTLAKRAPVVFVDPGDTLGSILDTLASHRITSAPVIDRTNGAFSGFVDVHEILAIFVRACRKWLVRGSGYGSELDRPPVTTSTSETVGINPGRLRNEGYGDMKEADLVSNLQSTLGAGLFSQTLRAARAENPVHERGDGEAIYRGYKNASLLALISGAFFHPLTKRPLSPTHPLACNHRVGVYDWDPAFDDGSKITDPSEFEIVSQSDLIRHIHERRDDVKMTPFLELSVRECGLLRSRRQTAHAWNQREGNGSGGDGSGSPTARTAHSHAVPPDPGITLPAPYHYRGVLCVSASGTTALEAFALMDAERVSALGICDDEFKIVANISISDLRGMTPSNIHRLSLNVDEFLRQQRGSFSFGRAMADNPGLDEMNEVVCCGIHATIRDVVASMVSARIHHVYIVSSDGHPLSVVTPSDVLRLLSEELIEG</sequence>
<dbReference type="STRING" id="296587.C1EFN6"/>
<dbReference type="AlphaFoldDB" id="C1EFN6"/>
<evidence type="ECO:0000256" key="3">
    <source>
        <dbReference type="PROSITE-ProRule" id="PRU00703"/>
    </source>
</evidence>
<dbReference type="Proteomes" id="UP000002009">
    <property type="component" value="Chromosome 13"/>
</dbReference>
<dbReference type="PROSITE" id="PS51371">
    <property type="entry name" value="CBS"/>
    <property type="match status" value="2"/>
</dbReference>
<dbReference type="SUPFAM" id="SSF54631">
    <property type="entry name" value="CBS-domain pair"/>
    <property type="match status" value="2"/>
</dbReference>
<dbReference type="Pfam" id="PF00571">
    <property type="entry name" value="CBS"/>
    <property type="match status" value="2"/>
</dbReference>
<dbReference type="OrthoDB" id="449052at2759"/>
<feature type="region of interest" description="Disordered" evidence="4">
    <location>
        <begin position="285"/>
        <end position="317"/>
    </location>
</feature>
<accession>C1EFN6</accession>
<dbReference type="PANTHER" id="PTHR13780:SF128">
    <property type="entry name" value="CBS DOMAIN-CONTAINING PROTEIN"/>
    <property type="match status" value="1"/>
</dbReference>
<feature type="domain" description="CBS" evidence="5">
    <location>
        <begin position="45"/>
        <end position="105"/>
    </location>
</feature>
<dbReference type="GeneID" id="8248555"/>
<organism evidence="6 7">
    <name type="scientific">Micromonas commoda (strain RCC299 / NOUM17 / CCMP2709)</name>
    <name type="common">Picoplanktonic green alga</name>
    <dbReference type="NCBI Taxonomy" id="296587"/>
    <lineage>
        <taxon>Eukaryota</taxon>
        <taxon>Viridiplantae</taxon>
        <taxon>Chlorophyta</taxon>
        <taxon>Mamiellophyceae</taxon>
        <taxon>Mamiellales</taxon>
        <taxon>Mamiellaceae</taxon>
        <taxon>Micromonas</taxon>
    </lineage>
</organism>
<keyword evidence="2 3" id="KW-0129">CBS domain</keyword>
<evidence type="ECO:0000256" key="2">
    <source>
        <dbReference type="ARBA" id="ARBA00023122"/>
    </source>
</evidence>
<evidence type="ECO:0000313" key="7">
    <source>
        <dbReference type="Proteomes" id="UP000002009"/>
    </source>
</evidence>
<proteinExistence type="predicted"/>
<dbReference type="SMART" id="SM00116">
    <property type="entry name" value="CBS"/>
    <property type="match status" value="3"/>
</dbReference>
<keyword evidence="7" id="KW-1185">Reference proteome</keyword>
<evidence type="ECO:0000313" key="6">
    <source>
        <dbReference type="EMBL" id="ACO67122.1"/>
    </source>
</evidence>
<keyword evidence="6" id="KW-0808">Transferase</keyword>
<dbReference type="InterPro" id="IPR000644">
    <property type="entry name" value="CBS_dom"/>
</dbReference>
<dbReference type="InterPro" id="IPR046342">
    <property type="entry name" value="CBS_dom_sf"/>
</dbReference>
<dbReference type="KEGG" id="mis:MICPUN_63856"/>
<keyword evidence="6" id="KW-0418">Kinase</keyword>
<dbReference type="EMBL" id="CP001331">
    <property type="protein sequence ID" value="ACO67122.1"/>
    <property type="molecule type" value="Genomic_DNA"/>
</dbReference>
<dbReference type="CDD" id="cd02205">
    <property type="entry name" value="CBS_pair_SF"/>
    <property type="match status" value="1"/>
</dbReference>
<evidence type="ECO:0000256" key="1">
    <source>
        <dbReference type="ARBA" id="ARBA00022737"/>
    </source>
</evidence>
<dbReference type="GO" id="GO:0016301">
    <property type="term" value="F:kinase activity"/>
    <property type="evidence" value="ECO:0007669"/>
    <property type="project" value="UniProtKB-KW"/>
</dbReference>
<gene>
    <name evidence="6" type="ORF">MICPUN_63856</name>
</gene>
<dbReference type="InterPro" id="IPR050511">
    <property type="entry name" value="AMPK_gamma/SDS23_families"/>
</dbReference>
<keyword evidence="1" id="KW-0677">Repeat</keyword>
<feature type="domain" description="CBS" evidence="5">
    <location>
        <begin position="411"/>
        <end position="469"/>
    </location>
</feature>
<dbReference type="OMA" id="YDWDPAF"/>
<dbReference type="Gene3D" id="3.10.580.10">
    <property type="entry name" value="CBS-domain"/>
    <property type="match status" value="2"/>
</dbReference>